<dbReference type="Proteomes" id="UP000228531">
    <property type="component" value="Unassembled WGS sequence"/>
</dbReference>
<reference evidence="5 6" key="1">
    <citation type="submission" date="2017-11" db="EMBL/GenBank/DDBJ databases">
        <title>Genomic Encyclopedia of Archaeal and Bacterial Type Strains, Phase II (KMG-II): From Individual Species to Whole Genera.</title>
        <authorList>
            <person name="Goeker M."/>
        </authorList>
    </citation>
    <scope>NUCLEOTIDE SEQUENCE [LARGE SCALE GENOMIC DNA]</scope>
    <source>
        <strain evidence="5 6">DSM 29128</strain>
    </source>
</reference>
<keyword evidence="6" id="KW-1185">Reference proteome</keyword>
<organism evidence="5 6">
    <name type="scientific">Yoonia maricola</name>
    <dbReference type="NCBI Taxonomy" id="420999"/>
    <lineage>
        <taxon>Bacteria</taxon>
        <taxon>Pseudomonadati</taxon>
        <taxon>Pseudomonadota</taxon>
        <taxon>Alphaproteobacteria</taxon>
        <taxon>Rhodobacterales</taxon>
        <taxon>Paracoccaceae</taxon>
        <taxon>Yoonia</taxon>
    </lineage>
</organism>
<dbReference type="InterPro" id="IPR000863">
    <property type="entry name" value="Sulfotransferase_dom"/>
</dbReference>
<accession>A0A2M8WP15</accession>
<name>A0A2M8WP15_9RHOB</name>
<dbReference type="Pfam" id="PF00685">
    <property type="entry name" value="Sulfotransfer_1"/>
    <property type="match status" value="1"/>
</dbReference>
<dbReference type="AlphaFoldDB" id="A0A2M8WP15"/>
<dbReference type="OrthoDB" id="981508at2"/>
<evidence type="ECO:0000256" key="1">
    <source>
        <dbReference type="ARBA" id="ARBA00022679"/>
    </source>
</evidence>
<protein>
    <submittedName>
        <fullName evidence="5">Sulfotransferase domain-containing protein</fullName>
    </submittedName>
</protein>
<comment type="caution">
    <text evidence="5">The sequence shown here is derived from an EMBL/GenBank/DDBJ whole genome shotgun (WGS) entry which is preliminary data.</text>
</comment>
<dbReference type="GO" id="GO:0008146">
    <property type="term" value="F:sulfotransferase activity"/>
    <property type="evidence" value="ECO:0007669"/>
    <property type="project" value="InterPro"/>
</dbReference>
<proteinExistence type="predicted"/>
<gene>
    <name evidence="5" type="ORF">BC777_1539</name>
</gene>
<evidence type="ECO:0000313" key="5">
    <source>
        <dbReference type="EMBL" id="PJI92680.1"/>
    </source>
</evidence>
<evidence type="ECO:0000313" key="6">
    <source>
        <dbReference type="Proteomes" id="UP000228531"/>
    </source>
</evidence>
<evidence type="ECO:0000256" key="3">
    <source>
        <dbReference type="SAM" id="MobiDB-lite"/>
    </source>
</evidence>
<dbReference type="RefSeq" id="WP_100367473.1">
    <property type="nucleotide sequence ID" value="NZ_PGTY01000001.1"/>
</dbReference>
<dbReference type="Gene3D" id="3.40.50.300">
    <property type="entry name" value="P-loop containing nucleotide triphosphate hydrolases"/>
    <property type="match status" value="1"/>
</dbReference>
<feature type="domain" description="Sulfotransferase" evidence="4">
    <location>
        <begin position="8"/>
        <end position="191"/>
    </location>
</feature>
<dbReference type="PANTHER" id="PTHR10605:SF56">
    <property type="entry name" value="BIFUNCTIONAL HEPARAN SULFATE N-DEACETYLASE_N-SULFOTRANSFERASE"/>
    <property type="match status" value="1"/>
</dbReference>
<keyword evidence="1 5" id="KW-0808">Transferase</keyword>
<dbReference type="PANTHER" id="PTHR10605">
    <property type="entry name" value="HEPARAN SULFATE SULFOTRANSFERASE"/>
    <property type="match status" value="1"/>
</dbReference>
<dbReference type="InterPro" id="IPR027417">
    <property type="entry name" value="P-loop_NTPase"/>
</dbReference>
<dbReference type="EMBL" id="PGTY01000001">
    <property type="protein sequence ID" value="PJI92680.1"/>
    <property type="molecule type" value="Genomic_DNA"/>
</dbReference>
<evidence type="ECO:0000256" key="2">
    <source>
        <dbReference type="ARBA" id="ARBA00023180"/>
    </source>
</evidence>
<dbReference type="InterPro" id="IPR037359">
    <property type="entry name" value="NST/OST"/>
</dbReference>
<sequence>MAITDPFVLFVGPTKSGTTWIQAYLKARGDIALPNGMKETFFFDKVYDQGFDWYAGLFPPDKDTRMRAEVAPSLFHKPIVSERVAQHLPNAQIICTVRDPFDRAVSHYFHYRMRGAPQMSLREMADKYADVVEAGLFSQHVARWEAAFGPDSVHLLPYQLIRDDPDAFCRLLCDALDIPFKPPRSDLINNKVNAAQVPRSLLAARVVQSVTAFFRRRNAGVIKSMLKRLPVKRWVYSGGADLTEERQSIKAQSASLSDSLSEDWKAFTQRPDFPAPRAD</sequence>
<evidence type="ECO:0000259" key="4">
    <source>
        <dbReference type="Pfam" id="PF00685"/>
    </source>
</evidence>
<feature type="region of interest" description="Disordered" evidence="3">
    <location>
        <begin position="253"/>
        <end position="279"/>
    </location>
</feature>
<dbReference type="SUPFAM" id="SSF52540">
    <property type="entry name" value="P-loop containing nucleoside triphosphate hydrolases"/>
    <property type="match status" value="1"/>
</dbReference>
<keyword evidence="2" id="KW-0325">Glycoprotein</keyword>